<evidence type="ECO:0000313" key="19">
    <source>
        <dbReference type="Proteomes" id="UP000094801"/>
    </source>
</evidence>
<dbReference type="InterPro" id="IPR029753">
    <property type="entry name" value="D-isomer_DH_CS"/>
</dbReference>
<dbReference type="InterPro" id="IPR050418">
    <property type="entry name" value="D-iso_2-hydroxyacid_DH_PdxB"/>
</dbReference>
<dbReference type="Pfam" id="PF02826">
    <property type="entry name" value="2-Hacid_dh_C"/>
    <property type="match status" value="1"/>
</dbReference>
<evidence type="ECO:0000256" key="11">
    <source>
        <dbReference type="ARBA" id="ARBA00030455"/>
    </source>
</evidence>
<keyword evidence="19" id="KW-1185">Reference proteome</keyword>
<dbReference type="EC" id="1.1.1.95" evidence="5"/>
<dbReference type="Proteomes" id="UP000094801">
    <property type="component" value="Unassembled WGS sequence"/>
</dbReference>
<dbReference type="STRING" id="983967.A0A1E4SYV9"/>
<dbReference type="CDD" id="cd04901">
    <property type="entry name" value="ACT_3PGDH"/>
    <property type="match status" value="1"/>
</dbReference>
<gene>
    <name evidence="18" type="ORF">CANARDRAFT_200690</name>
</gene>
<evidence type="ECO:0000256" key="12">
    <source>
        <dbReference type="ARBA" id="ARBA00048126"/>
    </source>
</evidence>
<evidence type="ECO:0000256" key="1">
    <source>
        <dbReference type="ARBA" id="ARBA00003800"/>
    </source>
</evidence>
<evidence type="ECO:0000256" key="14">
    <source>
        <dbReference type="RuleBase" id="RU003719"/>
    </source>
</evidence>
<comment type="pathway">
    <text evidence="2">Amino-acid biosynthesis; L-serine biosynthesis; L-serine from 3-phospho-D-glycerate: step 1/3.</text>
</comment>
<dbReference type="PANTHER" id="PTHR43761">
    <property type="entry name" value="D-ISOMER SPECIFIC 2-HYDROXYACID DEHYDROGENASE FAMILY PROTEIN (AFU_ORTHOLOGUE AFUA_1G13630)"/>
    <property type="match status" value="1"/>
</dbReference>
<proteinExistence type="inferred from homology"/>
<evidence type="ECO:0000256" key="13">
    <source>
        <dbReference type="ARBA" id="ARBA00048731"/>
    </source>
</evidence>
<dbReference type="InterPro" id="IPR045865">
    <property type="entry name" value="ACT-like_dom_sf"/>
</dbReference>
<evidence type="ECO:0000256" key="8">
    <source>
        <dbReference type="ARBA" id="ARBA00023002"/>
    </source>
</evidence>
<evidence type="ECO:0000256" key="6">
    <source>
        <dbReference type="ARBA" id="ARBA00022553"/>
    </source>
</evidence>
<dbReference type="InterPro" id="IPR006139">
    <property type="entry name" value="D-isomer_2_OHA_DH_cat_dom"/>
</dbReference>
<feature type="compositionally biased region" description="Polar residues" evidence="15">
    <location>
        <begin position="19"/>
        <end position="39"/>
    </location>
</feature>
<dbReference type="Gene3D" id="3.30.70.260">
    <property type="match status" value="1"/>
</dbReference>
<evidence type="ECO:0000256" key="7">
    <source>
        <dbReference type="ARBA" id="ARBA00022605"/>
    </source>
</evidence>
<evidence type="ECO:0000259" key="16">
    <source>
        <dbReference type="Pfam" id="PF00389"/>
    </source>
</evidence>
<keyword evidence="9" id="KW-0520">NAD</keyword>
<feature type="domain" description="D-isomer specific 2-hydroxyacid dehydrogenase NAD-binding" evidence="17">
    <location>
        <begin position="170"/>
        <end position="353"/>
    </location>
</feature>
<dbReference type="GO" id="GO:0004617">
    <property type="term" value="F:phosphoglycerate dehydrogenase activity"/>
    <property type="evidence" value="ECO:0007669"/>
    <property type="project" value="UniProtKB-EC"/>
</dbReference>
<sequence length="473" mass="51813">MSAPVPINKTSNLSESFNQLNVNSSTSPNAVSTSPTNSYMDRLRPRASTLKSTKSLKPFSTGDMKILLLENINQTAIDIFKSQGYQIEYYKTSLNEDELLEKIKDVHAIGIRSKTKLTSKILKNAKNLVVIGCFCIGTNQVDLEFAASQGISVFNSPFSNSRSVAEMVIAEIICLSRQLSDRSMELHNGIWNKVSSKCWEIRGKTLGIVGYGHIGSQLSVLAEAFGMNVLYYDVQMIMALGTAKQVGSLNELLSKSDFVTLHVPETDDTKNLISYTQLAAMKDGSYLINNARGTVLDIPALIEALKIGKLAGAAIDVFPHEPAKNGEFFNNDLNSWTSELQSLKNLILTPHIGGSTEEAQSAIGVEVATSLTSYINEGASTGAVNFPEVALRGLDLDQENVVRVLYIHQNVPGVLKTVNEILSSYNIEKQFSDSRGNVAYLMADISGVNTDDIKLLYSRLEDTPYKIATRLLY</sequence>
<dbReference type="InterPro" id="IPR029752">
    <property type="entry name" value="D-isomer_DH_CS1"/>
</dbReference>
<keyword evidence="10" id="KW-0718">Serine biosynthesis</keyword>
<keyword evidence="7" id="KW-0028">Amino-acid biosynthesis</keyword>
<dbReference type="GO" id="GO:0051287">
    <property type="term" value="F:NAD binding"/>
    <property type="evidence" value="ECO:0007669"/>
    <property type="project" value="InterPro"/>
</dbReference>
<dbReference type="PROSITE" id="PS00670">
    <property type="entry name" value="D_2_HYDROXYACID_DH_2"/>
    <property type="match status" value="1"/>
</dbReference>
<reference evidence="19" key="1">
    <citation type="submission" date="2016-04" db="EMBL/GenBank/DDBJ databases">
        <title>Comparative genomics of biotechnologically important yeasts.</title>
        <authorList>
            <consortium name="DOE Joint Genome Institute"/>
            <person name="Riley R."/>
            <person name="Haridas S."/>
            <person name="Wolfe K.H."/>
            <person name="Lopes M.R."/>
            <person name="Hittinger C.T."/>
            <person name="Goker M."/>
            <person name="Salamov A."/>
            <person name="Wisecaver J."/>
            <person name="Long T.M."/>
            <person name="Aerts A.L."/>
            <person name="Barry K."/>
            <person name="Choi C."/>
            <person name="Clum A."/>
            <person name="Coughlan A.Y."/>
            <person name="Deshpande S."/>
            <person name="Douglass A.P."/>
            <person name="Hanson S.J."/>
            <person name="Klenk H.-P."/>
            <person name="Labutti K."/>
            <person name="Lapidus A."/>
            <person name="Lindquist E."/>
            <person name="Lipzen A."/>
            <person name="Meier-Kolthoff J.P."/>
            <person name="Ohm R.A."/>
            <person name="Otillar R.P."/>
            <person name="Pangilinan J."/>
            <person name="Peng Y."/>
            <person name="Rokas A."/>
            <person name="Rosa C.A."/>
            <person name="Scheuner C."/>
            <person name="Sibirny A.A."/>
            <person name="Slot J.C."/>
            <person name="Stielow J.B."/>
            <person name="Sun H."/>
            <person name="Kurtzman C.P."/>
            <person name="Blackwell M."/>
            <person name="Grigoriev I.V."/>
            <person name="Jeffries T.W."/>
        </authorList>
    </citation>
    <scope>NUCLEOTIDE SEQUENCE [LARGE SCALE GENOMIC DNA]</scope>
    <source>
        <strain evidence="19">NRRL YB-2248</strain>
    </source>
</reference>
<dbReference type="SUPFAM" id="SSF51735">
    <property type="entry name" value="NAD(P)-binding Rossmann-fold domains"/>
    <property type="match status" value="1"/>
</dbReference>
<dbReference type="Gene3D" id="3.40.50.720">
    <property type="entry name" value="NAD(P)-binding Rossmann-like Domain"/>
    <property type="match status" value="2"/>
</dbReference>
<comment type="function">
    <text evidence="1">Catalyzes the reversible oxidation of 3-phospho-D-glycerate to 3-phosphonooxypyruvate, the first step of the phosphorylated L-serine biosynthesis pathway. Also catalyzes the reversible oxidation of 2-hydroxyglutarate to 2-oxoglutarate.</text>
</comment>
<feature type="region of interest" description="Disordered" evidence="15">
    <location>
        <begin position="19"/>
        <end position="44"/>
    </location>
</feature>
<dbReference type="FunFam" id="3.40.50.720:FF:000041">
    <property type="entry name" value="D-3-phosphoglycerate dehydrogenase"/>
    <property type="match status" value="1"/>
</dbReference>
<dbReference type="InterPro" id="IPR036291">
    <property type="entry name" value="NAD(P)-bd_dom_sf"/>
</dbReference>
<keyword evidence="6" id="KW-0597">Phosphoprotein</keyword>
<comment type="catalytic activity">
    <reaction evidence="12">
        <text>(R)-2-hydroxyglutarate + NAD(+) = 2-oxoglutarate + NADH + H(+)</text>
        <dbReference type="Rhea" id="RHEA:49612"/>
        <dbReference type="ChEBI" id="CHEBI:15378"/>
        <dbReference type="ChEBI" id="CHEBI:15801"/>
        <dbReference type="ChEBI" id="CHEBI:16810"/>
        <dbReference type="ChEBI" id="CHEBI:57540"/>
        <dbReference type="ChEBI" id="CHEBI:57945"/>
        <dbReference type="EC" id="1.1.1.399"/>
    </reaction>
</comment>
<dbReference type="EMBL" id="KV453856">
    <property type="protein sequence ID" value="ODV84651.1"/>
    <property type="molecule type" value="Genomic_DNA"/>
</dbReference>
<evidence type="ECO:0000256" key="4">
    <source>
        <dbReference type="ARBA" id="ARBA00013001"/>
    </source>
</evidence>
<feature type="domain" description="D-isomer specific 2-hydroxyacid dehydrogenase catalytic" evidence="16">
    <location>
        <begin position="66"/>
        <end position="385"/>
    </location>
</feature>
<dbReference type="SUPFAM" id="SSF52283">
    <property type="entry name" value="Formate/glycerate dehydrogenase catalytic domain-like"/>
    <property type="match status" value="1"/>
</dbReference>
<protein>
    <recommendedName>
        <fullName evidence="11">2-oxoglutarate reductase</fullName>
        <ecNumber evidence="4">1.1.1.399</ecNumber>
        <ecNumber evidence="5">1.1.1.95</ecNumber>
    </recommendedName>
</protein>
<evidence type="ECO:0000256" key="5">
    <source>
        <dbReference type="ARBA" id="ARBA00013143"/>
    </source>
</evidence>
<evidence type="ECO:0000256" key="2">
    <source>
        <dbReference type="ARBA" id="ARBA00005216"/>
    </source>
</evidence>
<dbReference type="SUPFAM" id="SSF55021">
    <property type="entry name" value="ACT-like"/>
    <property type="match status" value="1"/>
</dbReference>
<evidence type="ECO:0000259" key="17">
    <source>
        <dbReference type="Pfam" id="PF02826"/>
    </source>
</evidence>
<evidence type="ECO:0000256" key="15">
    <source>
        <dbReference type="SAM" id="MobiDB-lite"/>
    </source>
</evidence>
<dbReference type="AlphaFoldDB" id="A0A1E4SYV9"/>
<comment type="catalytic activity">
    <reaction evidence="13">
        <text>(2R)-3-phosphoglycerate + NAD(+) = 3-phosphooxypyruvate + NADH + H(+)</text>
        <dbReference type="Rhea" id="RHEA:12641"/>
        <dbReference type="ChEBI" id="CHEBI:15378"/>
        <dbReference type="ChEBI" id="CHEBI:18110"/>
        <dbReference type="ChEBI" id="CHEBI:57540"/>
        <dbReference type="ChEBI" id="CHEBI:57945"/>
        <dbReference type="ChEBI" id="CHEBI:58272"/>
        <dbReference type="EC" id="1.1.1.95"/>
    </reaction>
</comment>
<dbReference type="FunFam" id="3.30.70.260:FF:000036">
    <property type="entry name" value="D-3-phosphoglycerate dehydrogenase"/>
    <property type="match status" value="1"/>
</dbReference>
<name>A0A1E4SYV9_9ASCO</name>
<comment type="similarity">
    <text evidence="3 14">Belongs to the D-isomer specific 2-hydroxyacid dehydrogenase family.</text>
</comment>
<dbReference type="PANTHER" id="PTHR43761:SF1">
    <property type="entry name" value="D-ISOMER SPECIFIC 2-HYDROXYACID DEHYDROGENASE CATALYTIC DOMAIN-CONTAINING PROTEIN-RELATED"/>
    <property type="match status" value="1"/>
</dbReference>
<dbReference type="GO" id="GO:0006564">
    <property type="term" value="P:L-serine biosynthetic process"/>
    <property type="evidence" value="ECO:0007669"/>
    <property type="project" value="UniProtKB-KW"/>
</dbReference>
<evidence type="ECO:0000256" key="3">
    <source>
        <dbReference type="ARBA" id="ARBA00005854"/>
    </source>
</evidence>
<dbReference type="Pfam" id="PF00389">
    <property type="entry name" value="2-Hacid_dh"/>
    <property type="match status" value="1"/>
</dbReference>
<evidence type="ECO:0000256" key="9">
    <source>
        <dbReference type="ARBA" id="ARBA00023027"/>
    </source>
</evidence>
<dbReference type="CDD" id="cd12176">
    <property type="entry name" value="PGDH_3"/>
    <property type="match status" value="1"/>
</dbReference>
<evidence type="ECO:0000313" key="18">
    <source>
        <dbReference type="EMBL" id="ODV84651.1"/>
    </source>
</evidence>
<dbReference type="InterPro" id="IPR006140">
    <property type="entry name" value="D-isomer_DH_NAD-bd"/>
</dbReference>
<accession>A0A1E4SYV9</accession>
<keyword evidence="8 14" id="KW-0560">Oxidoreductase</keyword>
<dbReference type="OrthoDB" id="1621027at2759"/>
<dbReference type="EC" id="1.1.1.399" evidence="4"/>
<dbReference type="PROSITE" id="PS00671">
    <property type="entry name" value="D_2_HYDROXYACID_DH_3"/>
    <property type="match status" value="1"/>
</dbReference>
<dbReference type="NCBIfam" id="NF008759">
    <property type="entry name" value="PRK11790.1"/>
    <property type="match status" value="1"/>
</dbReference>
<evidence type="ECO:0000256" key="10">
    <source>
        <dbReference type="ARBA" id="ARBA00023299"/>
    </source>
</evidence>
<dbReference type="GO" id="GO:0061759">
    <property type="term" value="F:2-oxoglutarate reductase activity"/>
    <property type="evidence" value="ECO:0007669"/>
    <property type="project" value="UniProtKB-ARBA"/>
</dbReference>
<organism evidence="18 19">
    <name type="scientific">[Candida] arabinofermentans NRRL YB-2248</name>
    <dbReference type="NCBI Taxonomy" id="983967"/>
    <lineage>
        <taxon>Eukaryota</taxon>
        <taxon>Fungi</taxon>
        <taxon>Dikarya</taxon>
        <taxon>Ascomycota</taxon>
        <taxon>Saccharomycotina</taxon>
        <taxon>Pichiomycetes</taxon>
        <taxon>Pichiales</taxon>
        <taxon>Pichiaceae</taxon>
        <taxon>Ogataea</taxon>
        <taxon>Ogataea/Candida clade</taxon>
    </lineage>
</organism>
<dbReference type="PROSITE" id="PS00065">
    <property type="entry name" value="D_2_HYDROXYACID_DH_1"/>
    <property type="match status" value="1"/>
</dbReference>